<evidence type="ECO:0000313" key="3">
    <source>
        <dbReference type="Proteomes" id="UP000649829"/>
    </source>
</evidence>
<dbReference type="SUPFAM" id="SSF53474">
    <property type="entry name" value="alpha/beta-Hydrolases"/>
    <property type="match status" value="1"/>
</dbReference>
<keyword evidence="2" id="KW-0378">Hydrolase</keyword>
<dbReference type="Gene3D" id="3.40.50.1820">
    <property type="entry name" value="alpha/beta hydrolase"/>
    <property type="match status" value="1"/>
</dbReference>
<reference evidence="2" key="2">
    <citation type="submission" date="2020-09" db="EMBL/GenBank/DDBJ databases">
        <authorList>
            <person name="Sun Q."/>
            <person name="Zhou Y."/>
        </authorList>
    </citation>
    <scope>NUCLEOTIDE SEQUENCE</scope>
    <source>
        <strain evidence="2">CGMCC 1.6293</strain>
    </source>
</reference>
<sequence>MTAPRFSLVPVMDHELHVTEWGERTGRPLVMWHGLARTGRDFDELAAALSDEYFVICPDTIGRGLSSWSMNPEAEYSVEYYAGIAADLLDHYGFGSVGWLGTSMGGMIGMRLASGPHADRLACLLINDIGPEIPDEAIRRIVTYVSELPDFTTLSEAESWLRAVYRPFGEAGEAFWRRMARTSVRRRADGRLTLHYDPRITVQFTASRDELTTWDRFARITTPTHVFRGTDSDVLPAETAQLMATRGPRPEITEFPFGHAPTLSRPQDIALVRKLLARYWP</sequence>
<organism evidence="2 3">
    <name type="scientific">Pseudooceanicola nanhaiensis</name>
    <dbReference type="NCBI Taxonomy" id="375761"/>
    <lineage>
        <taxon>Bacteria</taxon>
        <taxon>Pseudomonadati</taxon>
        <taxon>Pseudomonadota</taxon>
        <taxon>Alphaproteobacteria</taxon>
        <taxon>Rhodobacterales</taxon>
        <taxon>Paracoccaceae</taxon>
        <taxon>Pseudooceanicola</taxon>
    </lineage>
</organism>
<dbReference type="RefSeq" id="WP_028285842.1">
    <property type="nucleotide sequence ID" value="NZ_BMLF01000001.1"/>
</dbReference>
<dbReference type="PANTHER" id="PTHR43194">
    <property type="entry name" value="HYDROLASE ALPHA/BETA FOLD FAMILY"/>
    <property type="match status" value="1"/>
</dbReference>
<dbReference type="InterPro" id="IPR000073">
    <property type="entry name" value="AB_hydrolase_1"/>
</dbReference>
<dbReference type="AlphaFoldDB" id="A0A917WCB2"/>
<keyword evidence="3" id="KW-1185">Reference proteome</keyword>
<evidence type="ECO:0000313" key="2">
    <source>
        <dbReference type="EMBL" id="GGL89400.1"/>
    </source>
</evidence>
<feature type="domain" description="AB hydrolase-1" evidence="1">
    <location>
        <begin position="28"/>
        <end position="260"/>
    </location>
</feature>
<dbReference type="InterPro" id="IPR050228">
    <property type="entry name" value="Carboxylesterase_BioH"/>
</dbReference>
<gene>
    <name evidence="2" type="ORF">GCM10011534_09450</name>
</gene>
<dbReference type="Pfam" id="PF00561">
    <property type="entry name" value="Abhydrolase_1"/>
    <property type="match status" value="1"/>
</dbReference>
<dbReference type="Proteomes" id="UP000649829">
    <property type="component" value="Unassembled WGS sequence"/>
</dbReference>
<accession>A0A917WCB2</accession>
<dbReference type="PANTHER" id="PTHR43194:SF2">
    <property type="entry name" value="PEROXISOMAL MEMBRANE PROTEIN LPX1"/>
    <property type="match status" value="1"/>
</dbReference>
<comment type="caution">
    <text evidence="2">The sequence shown here is derived from an EMBL/GenBank/DDBJ whole genome shotgun (WGS) entry which is preliminary data.</text>
</comment>
<evidence type="ECO:0000259" key="1">
    <source>
        <dbReference type="Pfam" id="PF00561"/>
    </source>
</evidence>
<reference evidence="2" key="1">
    <citation type="journal article" date="2014" name="Int. J. Syst. Evol. Microbiol.">
        <title>Complete genome sequence of Corynebacterium casei LMG S-19264T (=DSM 44701T), isolated from a smear-ripened cheese.</title>
        <authorList>
            <consortium name="US DOE Joint Genome Institute (JGI-PGF)"/>
            <person name="Walter F."/>
            <person name="Albersmeier A."/>
            <person name="Kalinowski J."/>
            <person name="Ruckert C."/>
        </authorList>
    </citation>
    <scope>NUCLEOTIDE SEQUENCE</scope>
    <source>
        <strain evidence="2">CGMCC 1.6293</strain>
    </source>
</reference>
<dbReference type="PRINTS" id="PR00111">
    <property type="entry name" value="ABHYDROLASE"/>
</dbReference>
<protein>
    <submittedName>
        <fullName evidence="2">Hydrolase</fullName>
    </submittedName>
</protein>
<dbReference type="GO" id="GO:0016787">
    <property type="term" value="F:hydrolase activity"/>
    <property type="evidence" value="ECO:0007669"/>
    <property type="project" value="UniProtKB-KW"/>
</dbReference>
<dbReference type="InterPro" id="IPR029058">
    <property type="entry name" value="AB_hydrolase_fold"/>
</dbReference>
<proteinExistence type="predicted"/>
<dbReference type="EMBL" id="BMLF01000001">
    <property type="protein sequence ID" value="GGL89400.1"/>
    <property type="molecule type" value="Genomic_DNA"/>
</dbReference>
<name>A0A917WCB2_9RHOB</name>